<evidence type="ECO:0000256" key="1">
    <source>
        <dbReference type="SAM" id="SignalP"/>
    </source>
</evidence>
<name>A0A7K1SNC5_9BACT</name>
<organism evidence="3 4">
    <name type="scientific">Spirosoma arboris</name>
    <dbReference type="NCBI Taxonomy" id="2682092"/>
    <lineage>
        <taxon>Bacteria</taxon>
        <taxon>Pseudomonadati</taxon>
        <taxon>Bacteroidota</taxon>
        <taxon>Cytophagia</taxon>
        <taxon>Cytophagales</taxon>
        <taxon>Cytophagaceae</taxon>
        <taxon>Spirosoma</taxon>
    </lineage>
</organism>
<feature type="domain" description="Outer membrane protein beta-barrel" evidence="2">
    <location>
        <begin position="26"/>
        <end position="180"/>
    </location>
</feature>
<evidence type="ECO:0000313" key="4">
    <source>
        <dbReference type="Proteomes" id="UP000436006"/>
    </source>
</evidence>
<dbReference type="InterPro" id="IPR011250">
    <property type="entry name" value="OMP/PagP_B-barrel"/>
</dbReference>
<dbReference type="Proteomes" id="UP000436006">
    <property type="component" value="Unassembled WGS sequence"/>
</dbReference>
<dbReference type="AlphaFoldDB" id="A0A7K1SNC5"/>
<feature type="chain" id="PRO_5029695567" evidence="1">
    <location>
        <begin position="25"/>
        <end position="221"/>
    </location>
</feature>
<evidence type="ECO:0000313" key="3">
    <source>
        <dbReference type="EMBL" id="MVM35300.1"/>
    </source>
</evidence>
<dbReference type="InterPro" id="IPR025665">
    <property type="entry name" value="Beta-barrel_OMP_2"/>
</dbReference>
<comment type="caution">
    <text evidence="3">The sequence shown here is derived from an EMBL/GenBank/DDBJ whole genome shotgun (WGS) entry which is preliminary data.</text>
</comment>
<feature type="signal peptide" evidence="1">
    <location>
        <begin position="1"/>
        <end position="24"/>
    </location>
</feature>
<keyword evidence="1" id="KW-0732">Signal</keyword>
<reference evidence="3 4" key="1">
    <citation type="submission" date="2019-12" db="EMBL/GenBank/DDBJ databases">
        <title>Spirosoma sp. HMF4905 genome sequencing and assembly.</title>
        <authorList>
            <person name="Kang H."/>
            <person name="Cha I."/>
            <person name="Kim H."/>
            <person name="Joh K."/>
        </authorList>
    </citation>
    <scope>NUCLEOTIDE SEQUENCE [LARGE SCALE GENOMIC DNA]</scope>
    <source>
        <strain evidence="3 4">HMF4905</strain>
    </source>
</reference>
<dbReference type="SUPFAM" id="SSF56925">
    <property type="entry name" value="OMPA-like"/>
    <property type="match status" value="1"/>
</dbReference>
<sequence length="221" mass="24691">MKNKTTLLLTALFISLLVTTSTMGQGRFSIAPTFSPSYQHLNWVLKYENADAAKGSESTTGISVGLTASYAFTPKWSLSAGFLYNRSSGDRHFDNFIDPASTQSYQYKNWQLPLLLNYIPSTHRLSPYFSAGLLANHSFLVTNTNTMHSSYNKIDNGLTYTFSLYGMVGMGVQYRVTPKLALIVQPTAAYRINPPSGSYSFAYSPWNEYLLGLQTQVKFTF</sequence>
<dbReference type="RefSeq" id="WP_157590113.1">
    <property type="nucleotide sequence ID" value="NZ_WPIN01000022.1"/>
</dbReference>
<dbReference type="Gene3D" id="2.40.160.20">
    <property type="match status" value="1"/>
</dbReference>
<accession>A0A7K1SNC5</accession>
<proteinExistence type="predicted"/>
<protein>
    <submittedName>
        <fullName evidence="3">Outer membrane beta-barrel protein</fullName>
    </submittedName>
</protein>
<dbReference type="EMBL" id="WPIN01000022">
    <property type="protein sequence ID" value="MVM35300.1"/>
    <property type="molecule type" value="Genomic_DNA"/>
</dbReference>
<dbReference type="Pfam" id="PF13568">
    <property type="entry name" value="OMP_b-brl_2"/>
    <property type="match status" value="1"/>
</dbReference>
<keyword evidence="4" id="KW-1185">Reference proteome</keyword>
<gene>
    <name evidence="3" type="ORF">GO755_35085</name>
</gene>
<evidence type="ECO:0000259" key="2">
    <source>
        <dbReference type="Pfam" id="PF13568"/>
    </source>
</evidence>